<protein>
    <recommendedName>
        <fullName evidence="4">Lipoprotein</fullName>
    </recommendedName>
</protein>
<dbReference type="AlphaFoldDB" id="A0A3N5AZG0"/>
<gene>
    <name evidence="2" type="ORF">EDC24_2825</name>
</gene>
<comment type="caution">
    <text evidence="2">The sequence shown here is derived from an EMBL/GenBank/DDBJ whole genome shotgun (WGS) entry which is preliminary data.</text>
</comment>
<dbReference type="RefSeq" id="WP_124223595.1">
    <property type="nucleotide sequence ID" value="NZ_RKRF01000013.1"/>
</dbReference>
<accession>A0A3N5AZG0</accession>
<organism evidence="2 3">
    <name type="scientific">Aquisalibacillus elongatus</name>
    <dbReference type="NCBI Taxonomy" id="485577"/>
    <lineage>
        <taxon>Bacteria</taxon>
        <taxon>Bacillati</taxon>
        <taxon>Bacillota</taxon>
        <taxon>Bacilli</taxon>
        <taxon>Bacillales</taxon>
        <taxon>Bacillaceae</taxon>
        <taxon>Aquisalibacillus</taxon>
    </lineage>
</organism>
<dbReference type="PROSITE" id="PS51257">
    <property type="entry name" value="PROKAR_LIPOPROTEIN"/>
    <property type="match status" value="1"/>
</dbReference>
<dbReference type="OrthoDB" id="2970464at2"/>
<evidence type="ECO:0000313" key="3">
    <source>
        <dbReference type="Proteomes" id="UP000276443"/>
    </source>
</evidence>
<keyword evidence="3" id="KW-1185">Reference proteome</keyword>
<evidence type="ECO:0000256" key="1">
    <source>
        <dbReference type="SAM" id="Coils"/>
    </source>
</evidence>
<name>A0A3N5AZG0_9BACI</name>
<keyword evidence="1" id="KW-0175">Coiled coil</keyword>
<feature type="coiled-coil region" evidence="1">
    <location>
        <begin position="24"/>
        <end position="58"/>
    </location>
</feature>
<sequence>MKQIISIFLVFTILILSGCTDESTEEQQNELKELKGKIAELENTVDEQQKIINHDDREFSYLEGLTEAESEAYQRFVEDKGTQHLSDMSPEKIVLVYLHSVVKGDVEAIYSLTYDDGTLSDLVTFRQDYYNGGLHKKEIETTLDFRYYDSIKVRDENKTENQVAVEMSVDFGLYHHSVIYGLKKENEIWKMELNQL</sequence>
<evidence type="ECO:0008006" key="4">
    <source>
        <dbReference type="Google" id="ProtNLM"/>
    </source>
</evidence>
<reference evidence="2 3" key="1">
    <citation type="submission" date="2018-11" db="EMBL/GenBank/DDBJ databases">
        <title>Genomic Encyclopedia of Type Strains, Phase IV (KMG-IV): sequencing the most valuable type-strain genomes for metagenomic binning, comparative biology and taxonomic classification.</title>
        <authorList>
            <person name="Goeker M."/>
        </authorList>
    </citation>
    <scope>NUCLEOTIDE SEQUENCE [LARGE SCALE GENOMIC DNA]</scope>
    <source>
        <strain evidence="2 3">DSM 18090</strain>
    </source>
</reference>
<evidence type="ECO:0000313" key="2">
    <source>
        <dbReference type="EMBL" id="RPF50387.1"/>
    </source>
</evidence>
<proteinExistence type="predicted"/>
<dbReference type="EMBL" id="RKRF01000013">
    <property type="protein sequence ID" value="RPF50387.1"/>
    <property type="molecule type" value="Genomic_DNA"/>
</dbReference>
<dbReference type="Proteomes" id="UP000276443">
    <property type="component" value="Unassembled WGS sequence"/>
</dbReference>